<dbReference type="InterPro" id="IPR001509">
    <property type="entry name" value="Epimerase_deHydtase"/>
</dbReference>
<keyword evidence="2" id="KW-0119">Carbohydrate metabolism</keyword>
<dbReference type="EMBL" id="QEOB01000010">
    <property type="protein sequence ID" value="PVX81857.1"/>
    <property type="molecule type" value="Genomic_DNA"/>
</dbReference>
<dbReference type="Pfam" id="PF01370">
    <property type="entry name" value="Epimerase"/>
    <property type="match status" value="1"/>
</dbReference>
<gene>
    <name evidence="4" type="ORF">C7402_110262</name>
</gene>
<evidence type="ECO:0000256" key="1">
    <source>
        <dbReference type="ARBA" id="ARBA00022857"/>
    </source>
</evidence>
<dbReference type="Gene3D" id="3.40.50.720">
    <property type="entry name" value="NAD(P)-binding Rossmann-like Domain"/>
    <property type="match status" value="1"/>
</dbReference>
<dbReference type="PANTHER" id="PTHR43103:SF3">
    <property type="entry name" value="ADP-L-GLYCERO-D-MANNO-HEPTOSE-6-EPIMERASE"/>
    <property type="match status" value="1"/>
</dbReference>
<evidence type="ECO:0000313" key="4">
    <source>
        <dbReference type="EMBL" id="PVX81857.1"/>
    </source>
</evidence>
<dbReference type="InterPro" id="IPR036291">
    <property type="entry name" value="NAD(P)-bd_dom_sf"/>
</dbReference>
<evidence type="ECO:0000259" key="3">
    <source>
        <dbReference type="Pfam" id="PF01370"/>
    </source>
</evidence>
<evidence type="ECO:0000256" key="2">
    <source>
        <dbReference type="ARBA" id="ARBA00023277"/>
    </source>
</evidence>
<dbReference type="Gene3D" id="3.90.25.10">
    <property type="entry name" value="UDP-galactose 4-epimerase, domain 1"/>
    <property type="match status" value="1"/>
</dbReference>
<keyword evidence="5" id="KW-1185">Reference proteome</keyword>
<sequence length="326" mass="34463">MRVMVTGAAGFIGRSLTAKLLDGIRLADGQGGYRAIDEIVLVDCDFPQRAPLRAAGGVRVVHLAGDLADAGFVDEVASVGANAIFHLAAALTLDSEERDAAAYLVNVESIRRWIGRASPSTRFVFASSIAVFGGELPATVTDHERFAPETTYGTHKAVAELLLAEASRKRRIDARILRLPIVLIRPGANTPAVSDRIAAIVREPLAGRDAVCPLAATTQIPVASATAVAKALIQLHDVPAAGLAPSRAMNLPSLSVSIEQMIAATRRHGGTRATGTVHFTPDARIQAIVDGWPRAFVSDAATRLGIVGDRSFDDIVFDYLSEHHSG</sequence>
<accession>A0ABX5KNT8</accession>
<proteinExistence type="predicted"/>
<comment type="caution">
    <text evidence="4">The sequence shown here is derived from an EMBL/GenBank/DDBJ whole genome shotgun (WGS) entry which is preliminary data.</text>
</comment>
<evidence type="ECO:0000313" key="5">
    <source>
        <dbReference type="Proteomes" id="UP000245712"/>
    </source>
</evidence>
<organism evidence="4 5">
    <name type="scientific">Paraburkholderia unamae</name>
    <dbReference type="NCBI Taxonomy" id="219649"/>
    <lineage>
        <taxon>Bacteria</taxon>
        <taxon>Pseudomonadati</taxon>
        <taxon>Pseudomonadota</taxon>
        <taxon>Betaproteobacteria</taxon>
        <taxon>Burkholderiales</taxon>
        <taxon>Burkholderiaceae</taxon>
        <taxon>Paraburkholderia</taxon>
    </lineage>
</organism>
<name>A0ABX5KNT8_9BURK</name>
<dbReference type="Proteomes" id="UP000245712">
    <property type="component" value="Unassembled WGS sequence"/>
</dbReference>
<reference evidence="4 5" key="1">
    <citation type="submission" date="2018-05" db="EMBL/GenBank/DDBJ databases">
        <title>Genomic Encyclopedia of Type Strains, Phase IV (KMG-V): Genome sequencing to study the core and pangenomes of soil and plant-associated prokaryotes.</title>
        <authorList>
            <person name="Whitman W."/>
        </authorList>
    </citation>
    <scope>NUCLEOTIDE SEQUENCE [LARGE SCALE GENOMIC DNA]</scope>
    <source>
        <strain evidence="4 5">SCZa-39</strain>
    </source>
</reference>
<feature type="domain" description="NAD-dependent epimerase/dehydratase" evidence="3">
    <location>
        <begin position="3"/>
        <end position="242"/>
    </location>
</feature>
<dbReference type="RefSeq" id="WP_116612124.1">
    <property type="nucleotide sequence ID" value="NZ_QEOB01000010.1"/>
</dbReference>
<dbReference type="PANTHER" id="PTHR43103">
    <property type="entry name" value="NUCLEOSIDE-DIPHOSPHATE-SUGAR EPIMERASE"/>
    <property type="match status" value="1"/>
</dbReference>
<protein>
    <submittedName>
        <fullName evidence="4">Nucleoside-diphosphate-sugar epimerase</fullName>
    </submittedName>
</protein>
<keyword evidence="1" id="KW-0521">NADP</keyword>
<dbReference type="SUPFAM" id="SSF51735">
    <property type="entry name" value="NAD(P)-binding Rossmann-fold domains"/>
    <property type="match status" value="1"/>
</dbReference>